<comment type="caution">
    <text evidence="1">The sequence shown here is derived from an EMBL/GenBank/DDBJ whole genome shotgun (WGS) entry which is preliminary data.</text>
</comment>
<dbReference type="Pfam" id="PF13489">
    <property type="entry name" value="Methyltransf_23"/>
    <property type="match status" value="1"/>
</dbReference>
<sequence>MDSYYELPRTEIAALVTRPPKRVLEVGCGGGSFSAHFPEVSEYWGIEPVQAMAERASAKLHKVLVGMVEAHLDALPDAYFDLIVCNDVLEHMIDPQAVLRALQSKMAPGGELVGSVPNVRNSQLLKEVLVEKDWRYVDAGTLDRTHLRFFTLKSLGRVLRETGFVVDHVGGINTLWKWRGRRHALIPLAWAVIFGKDTLYNQLAFRLRLPS</sequence>
<dbReference type="AlphaFoldDB" id="A0A839HU90"/>
<organism evidence="1 2">
    <name type="scientific">Aquariibacter albus</name>
    <dbReference type="NCBI Taxonomy" id="2759899"/>
    <lineage>
        <taxon>Bacteria</taxon>
        <taxon>Pseudomonadati</taxon>
        <taxon>Pseudomonadota</taxon>
        <taxon>Betaproteobacteria</taxon>
        <taxon>Burkholderiales</taxon>
        <taxon>Sphaerotilaceae</taxon>
        <taxon>Aquariibacter</taxon>
    </lineage>
</organism>
<reference evidence="1 2" key="1">
    <citation type="submission" date="2020-08" db="EMBL/GenBank/DDBJ databases">
        <title>Aquariorum lacteus gen. nov., sp. nov., a new member of the family Comamonadaceae, isolated from freshwater aquarium.</title>
        <authorList>
            <person name="Chun S.-J."/>
        </authorList>
    </citation>
    <scope>NUCLEOTIDE SEQUENCE [LARGE SCALE GENOMIC DNA]</scope>
    <source>
        <strain evidence="1 2">SJAQ100</strain>
    </source>
</reference>
<keyword evidence="2" id="KW-1185">Reference proteome</keyword>
<protein>
    <submittedName>
        <fullName evidence="1">Class I SAM-dependent methyltransferase</fullName>
    </submittedName>
</protein>
<dbReference type="SUPFAM" id="SSF53335">
    <property type="entry name" value="S-adenosyl-L-methionine-dependent methyltransferases"/>
    <property type="match status" value="1"/>
</dbReference>
<dbReference type="InterPro" id="IPR029063">
    <property type="entry name" value="SAM-dependent_MTases_sf"/>
</dbReference>
<name>A0A839HU90_9BURK</name>
<gene>
    <name evidence="1" type="ORF">H4F90_15160</name>
</gene>
<dbReference type="Proteomes" id="UP000586093">
    <property type="component" value="Unassembled WGS sequence"/>
</dbReference>
<proteinExistence type="predicted"/>
<keyword evidence="1" id="KW-0808">Transferase</keyword>
<dbReference type="Gene3D" id="3.40.50.150">
    <property type="entry name" value="Vaccinia Virus protein VP39"/>
    <property type="match status" value="1"/>
</dbReference>
<keyword evidence="1" id="KW-0489">Methyltransferase</keyword>
<dbReference type="EMBL" id="JACIVI010000008">
    <property type="protein sequence ID" value="MBB1163310.1"/>
    <property type="molecule type" value="Genomic_DNA"/>
</dbReference>
<dbReference type="PANTHER" id="PTHR43861">
    <property type="entry name" value="TRANS-ACONITATE 2-METHYLTRANSFERASE-RELATED"/>
    <property type="match status" value="1"/>
</dbReference>
<dbReference type="GO" id="GO:0008168">
    <property type="term" value="F:methyltransferase activity"/>
    <property type="evidence" value="ECO:0007669"/>
    <property type="project" value="UniProtKB-KW"/>
</dbReference>
<dbReference type="RefSeq" id="WP_182666118.1">
    <property type="nucleotide sequence ID" value="NZ_JACIVI010000008.1"/>
</dbReference>
<evidence type="ECO:0000313" key="1">
    <source>
        <dbReference type="EMBL" id="MBB1163310.1"/>
    </source>
</evidence>
<evidence type="ECO:0000313" key="2">
    <source>
        <dbReference type="Proteomes" id="UP000586093"/>
    </source>
</evidence>
<dbReference type="GO" id="GO:0032259">
    <property type="term" value="P:methylation"/>
    <property type="evidence" value="ECO:0007669"/>
    <property type="project" value="UniProtKB-KW"/>
</dbReference>
<accession>A0A839HU90</accession>
<dbReference type="CDD" id="cd02440">
    <property type="entry name" value="AdoMet_MTases"/>
    <property type="match status" value="1"/>
</dbReference>